<reference evidence="3" key="1">
    <citation type="journal article" date="2019" name="Int. J. Syst. Evol. Microbiol.">
        <title>The Global Catalogue of Microorganisms (GCM) 10K type strain sequencing project: providing services to taxonomists for standard genome sequencing and annotation.</title>
        <authorList>
            <consortium name="The Broad Institute Genomics Platform"/>
            <consortium name="The Broad Institute Genome Sequencing Center for Infectious Disease"/>
            <person name="Wu L."/>
            <person name="Ma J."/>
        </authorList>
    </citation>
    <scope>NUCLEOTIDE SEQUENCE [LARGE SCALE GENOMIC DNA]</scope>
    <source>
        <strain evidence="3">JCM 18303</strain>
    </source>
</reference>
<dbReference type="SUPFAM" id="SSF53474">
    <property type="entry name" value="alpha/beta-Hydrolases"/>
    <property type="match status" value="1"/>
</dbReference>
<keyword evidence="3" id="KW-1185">Reference proteome</keyword>
<evidence type="ECO:0000313" key="2">
    <source>
        <dbReference type="EMBL" id="GAA5159696.1"/>
    </source>
</evidence>
<feature type="domain" description="AB hydrolase-1" evidence="1">
    <location>
        <begin position="58"/>
        <end position="312"/>
    </location>
</feature>
<dbReference type="Proteomes" id="UP001428817">
    <property type="component" value="Unassembled WGS sequence"/>
</dbReference>
<organism evidence="2 3">
    <name type="scientific">Pseudonocardia eucalypti</name>
    <dbReference type="NCBI Taxonomy" id="648755"/>
    <lineage>
        <taxon>Bacteria</taxon>
        <taxon>Bacillati</taxon>
        <taxon>Actinomycetota</taxon>
        <taxon>Actinomycetes</taxon>
        <taxon>Pseudonocardiales</taxon>
        <taxon>Pseudonocardiaceae</taxon>
        <taxon>Pseudonocardia</taxon>
    </lineage>
</organism>
<proteinExistence type="predicted"/>
<protein>
    <submittedName>
        <fullName evidence="2">Alpha/beta fold hydrolase</fullName>
    </submittedName>
</protein>
<name>A0ABP9QCP6_9PSEU</name>
<dbReference type="InterPro" id="IPR000073">
    <property type="entry name" value="AB_hydrolase_1"/>
</dbReference>
<dbReference type="InterPro" id="IPR029058">
    <property type="entry name" value="AB_hydrolase_fold"/>
</dbReference>
<dbReference type="EMBL" id="BAABJP010000019">
    <property type="protein sequence ID" value="GAA5159696.1"/>
    <property type="molecule type" value="Genomic_DNA"/>
</dbReference>
<accession>A0ABP9QCP6</accession>
<dbReference type="GO" id="GO:0016787">
    <property type="term" value="F:hydrolase activity"/>
    <property type="evidence" value="ECO:0007669"/>
    <property type="project" value="UniProtKB-KW"/>
</dbReference>
<evidence type="ECO:0000313" key="3">
    <source>
        <dbReference type="Proteomes" id="UP001428817"/>
    </source>
</evidence>
<dbReference type="Pfam" id="PF12697">
    <property type="entry name" value="Abhydrolase_6"/>
    <property type="match status" value="1"/>
</dbReference>
<keyword evidence="2" id="KW-0378">Hydrolase</keyword>
<comment type="caution">
    <text evidence="2">The sequence shown here is derived from an EMBL/GenBank/DDBJ whole genome shotgun (WGS) entry which is preliminary data.</text>
</comment>
<dbReference type="Gene3D" id="3.40.50.1820">
    <property type="entry name" value="alpha/beta hydrolase"/>
    <property type="match status" value="1"/>
</dbReference>
<sequence length="326" mass="35172">MSVLLAGALLGTGGGAPRHCAEERIPVSVREGGGVAGTVAATWCTPNNWSAGPHRTDVLVAGATYNRDYWDWPQHDYSYVHRTLRSGRATLNFDRLGTGRSSAPAGPPTDVVADAWVLHQVIGWVRHQRPTEVNVIGHSLGSIVVTKEAARWRDADRVVITGILHLPGVGTNSAGFATSLYPAGLDPRFAGVDRTGYLTTLPGRRGPTFYDPRSADPEVIQRDEEHKDLATVGELAQSVVELETPALLNTTRRITAPVLLVMGATDNIFCNLAVDCRSAESVRTNEAPYYAGAARLDAVTVPDTAHNLTLHPSADRSFRAIDDWLR</sequence>
<evidence type="ECO:0000259" key="1">
    <source>
        <dbReference type="Pfam" id="PF12697"/>
    </source>
</evidence>
<gene>
    <name evidence="2" type="ORF">GCM10023321_41210</name>
</gene>